<dbReference type="SFLD" id="SFLDS00003">
    <property type="entry name" value="Haloacid_Dehalogenase"/>
    <property type="match status" value="1"/>
</dbReference>
<dbReference type="SFLD" id="SFLDG01129">
    <property type="entry name" value="C1.5:_HAD__Beta-PGM__Phosphata"/>
    <property type="match status" value="1"/>
</dbReference>
<dbReference type="NCBIfam" id="TIGR01549">
    <property type="entry name" value="HAD-SF-IA-v1"/>
    <property type="match status" value="1"/>
</dbReference>
<evidence type="ECO:0000313" key="1">
    <source>
        <dbReference type="EMBL" id="UJF31303.1"/>
    </source>
</evidence>
<dbReference type="InterPro" id="IPR036412">
    <property type="entry name" value="HAD-like_sf"/>
</dbReference>
<accession>A0ABY3SD04</accession>
<sequence length="218" mass="24488">MAVERKGSVRGIMFDMDNTLLKSNIDFAAMKQEIARFFISERVLPEDFSIHQHTTSTIIEHAKQQGISDSLYQAAMDIASHYEIIGMDGADLEEHARELLDLLVHRYVLVIVTNNAQEAARIALETTSIASYFHMIVGREQMQSLKPSPSGCDYATRQFPELSPEEWVFVGDSWIDGRAATDAGVLFIHYVSHQQDLAEKGVVPIAEISDLLDLVRHI</sequence>
<dbReference type="InterPro" id="IPR023214">
    <property type="entry name" value="HAD_sf"/>
</dbReference>
<name>A0ABY3SD04_9BACL</name>
<reference evidence="1 2" key="1">
    <citation type="journal article" date="2024" name="Int. J. Syst. Evol. Microbiol.">
        <title>Paenibacillus hexagrammi sp. nov., a novel bacterium isolated from the gut content of Hexagrammos agrammus.</title>
        <authorList>
            <person name="Jung H.K."/>
            <person name="Kim D.G."/>
            <person name="Zin H."/>
            <person name="Park J."/>
            <person name="Jung H."/>
            <person name="Kim Y.O."/>
            <person name="Kong H.J."/>
            <person name="Kim J.W."/>
            <person name="Kim Y.S."/>
        </authorList>
    </citation>
    <scope>NUCLEOTIDE SEQUENCE [LARGE SCALE GENOMIC DNA]</scope>
    <source>
        <strain evidence="1 2">YPD9-1</strain>
    </source>
</reference>
<dbReference type="EMBL" id="CP090978">
    <property type="protein sequence ID" value="UJF31303.1"/>
    <property type="molecule type" value="Genomic_DNA"/>
</dbReference>
<dbReference type="InterPro" id="IPR006439">
    <property type="entry name" value="HAD-SF_hydro_IA"/>
</dbReference>
<keyword evidence="2" id="KW-1185">Reference proteome</keyword>
<dbReference type="Pfam" id="PF13419">
    <property type="entry name" value="HAD_2"/>
    <property type="match status" value="1"/>
</dbReference>
<organism evidence="1 2">
    <name type="scientific">Paenibacillus hexagrammi</name>
    <dbReference type="NCBI Taxonomy" id="2908839"/>
    <lineage>
        <taxon>Bacteria</taxon>
        <taxon>Bacillati</taxon>
        <taxon>Bacillota</taxon>
        <taxon>Bacilli</taxon>
        <taxon>Bacillales</taxon>
        <taxon>Paenibacillaceae</taxon>
        <taxon>Paenibacillus</taxon>
    </lineage>
</organism>
<gene>
    <name evidence="1" type="ORF">L0M14_15685</name>
</gene>
<proteinExistence type="predicted"/>
<dbReference type="Proteomes" id="UP001649230">
    <property type="component" value="Chromosome"/>
</dbReference>
<dbReference type="SUPFAM" id="SSF56784">
    <property type="entry name" value="HAD-like"/>
    <property type="match status" value="1"/>
</dbReference>
<protein>
    <submittedName>
        <fullName evidence="1">HAD family hydrolase</fullName>
    </submittedName>
</protein>
<dbReference type="Gene3D" id="1.10.150.730">
    <property type="match status" value="1"/>
</dbReference>
<dbReference type="GO" id="GO:0016787">
    <property type="term" value="F:hydrolase activity"/>
    <property type="evidence" value="ECO:0007669"/>
    <property type="project" value="UniProtKB-KW"/>
</dbReference>
<keyword evidence="1" id="KW-0378">Hydrolase</keyword>
<dbReference type="PANTHER" id="PTHR43434:SF1">
    <property type="entry name" value="PHOSPHOGLYCOLATE PHOSPHATASE"/>
    <property type="match status" value="1"/>
</dbReference>
<dbReference type="InterPro" id="IPR041492">
    <property type="entry name" value="HAD_2"/>
</dbReference>
<dbReference type="Gene3D" id="3.40.50.1000">
    <property type="entry name" value="HAD superfamily/HAD-like"/>
    <property type="match status" value="1"/>
</dbReference>
<dbReference type="PANTHER" id="PTHR43434">
    <property type="entry name" value="PHOSPHOGLYCOLATE PHOSPHATASE"/>
    <property type="match status" value="1"/>
</dbReference>
<evidence type="ECO:0000313" key="2">
    <source>
        <dbReference type="Proteomes" id="UP001649230"/>
    </source>
</evidence>
<dbReference type="InterPro" id="IPR050155">
    <property type="entry name" value="HAD-like_hydrolase_sf"/>
</dbReference>